<organism evidence="6 7">
    <name type="scientific">Occultella aeris</name>
    <dbReference type="NCBI Taxonomy" id="2761496"/>
    <lineage>
        <taxon>Bacteria</taxon>
        <taxon>Bacillati</taxon>
        <taxon>Actinomycetota</taxon>
        <taxon>Actinomycetes</taxon>
        <taxon>Micrococcales</taxon>
        <taxon>Ruaniaceae</taxon>
        <taxon>Occultella</taxon>
    </lineage>
</organism>
<dbReference type="InterPro" id="IPR036271">
    <property type="entry name" value="Tet_transcr_reg_TetR-rel_C_sf"/>
</dbReference>
<protein>
    <submittedName>
        <fullName evidence="6">HTH-type transcriptional repressor KstR2</fullName>
    </submittedName>
</protein>
<evidence type="ECO:0000256" key="2">
    <source>
        <dbReference type="ARBA" id="ARBA00023125"/>
    </source>
</evidence>
<dbReference type="PANTHER" id="PTHR30055:SF234">
    <property type="entry name" value="HTH-TYPE TRANSCRIPTIONAL REGULATOR BETI"/>
    <property type="match status" value="1"/>
</dbReference>
<comment type="caution">
    <text evidence="6">The sequence shown here is derived from an EMBL/GenBank/DDBJ whole genome shotgun (WGS) entry which is preliminary data.</text>
</comment>
<evidence type="ECO:0000256" key="1">
    <source>
        <dbReference type="ARBA" id="ARBA00023015"/>
    </source>
</evidence>
<keyword evidence="1" id="KW-0805">Transcription regulation</keyword>
<name>A0A7M4DJW5_9MICO</name>
<dbReference type="InterPro" id="IPR009057">
    <property type="entry name" value="Homeodomain-like_sf"/>
</dbReference>
<accession>A0A7M4DJW5</accession>
<proteinExistence type="predicted"/>
<sequence length="210" mass="23238">MIETPRPATRGPYRTGIERRAQLVAIAIEVFGQRGFAGSSLRTLAERADVSHATLIRHFGTKEGLLIAVLQEWERQSAEHDLADVSGLAYLRRLPDIMAGHRRNRGLLELFTTITAEASNPEHRAHAYVVQRYETNLRTFARHLQAAVDAGDVGALSPAQVALEARLLTAALDGIGLQWLLDPNVDMALATRTYLERAIASWRRVARPTA</sequence>
<evidence type="ECO:0000256" key="3">
    <source>
        <dbReference type="ARBA" id="ARBA00023163"/>
    </source>
</evidence>
<dbReference type="RefSeq" id="WP_156741183.1">
    <property type="nucleotide sequence ID" value="NZ_CACRYJ010000034.1"/>
</dbReference>
<evidence type="ECO:0000256" key="4">
    <source>
        <dbReference type="PROSITE-ProRule" id="PRU00335"/>
    </source>
</evidence>
<dbReference type="InterPro" id="IPR050109">
    <property type="entry name" value="HTH-type_TetR-like_transc_reg"/>
</dbReference>
<dbReference type="GO" id="GO:0000976">
    <property type="term" value="F:transcription cis-regulatory region binding"/>
    <property type="evidence" value="ECO:0007669"/>
    <property type="project" value="TreeGrafter"/>
</dbReference>
<keyword evidence="3" id="KW-0804">Transcription</keyword>
<dbReference type="AlphaFoldDB" id="A0A7M4DJW5"/>
<feature type="domain" description="HTH tetR-type" evidence="5">
    <location>
        <begin position="17"/>
        <end position="77"/>
    </location>
</feature>
<dbReference type="PANTHER" id="PTHR30055">
    <property type="entry name" value="HTH-TYPE TRANSCRIPTIONAL REGULATOR RUTR"/>
    <property type="match status" value="1"/>
</dbReference>
<keyword evidence="7" id="KW-1185">Reference proteome</keyword>
<dbReference type="PRINTS" id="PR00455">
    <property type="entry name" value="HTHTETR"/>
</dbReference>
<dbReference type="EMBL" id="CACRYJ010000034">
    <property type="protein sequence ID" value="VZO37350.1"/>
    <property type="molecule type" value="Genomic_DNA"/>
</dbReference>
<dbReference type="PROSITE" id="PS50977">
    <property type="entry name" value="HTH_TETR_2"/>
    <property type="match status" value="1"/>
</dbReference>
<dbReference type="Gene3D" id="1.10.357.10">
    <property type="entry name" value="Tetracycline Repressor, domain 2"/>
    <property type="match status" value="1"/>
</dbReference>
<gene>
    <name evidence="6" type="primary">kstR2_4</name>
    <name evidence="6" type="ORF">HALOF300_02425</name>
</gene>
<evidence type="ECO:0000313" key="6">
    <source>
        <dbReference type="EMBL" id="VZO37350.1"/>
    </source>
</evidence>
<evidence type="ECO:0000313" key="7">
    <source>
        <dbReference type="Proteomes" id="UP000419743"/>
    </source>
</evidence>
<dbReference type="Proteomes" id="UP000419743">
    <property type="component" value="Unassembled WGS sequence"/>
</dbReference>
<dbReference type="InterPro" id="IPR001647">
    <property type="entry name" value="HTH_TetR"/>
</dbReference>
<dbReference type="Pfam" id="PF00440">
    <property type="entry name" value="TetR_N"/>
    <property type="match status" value="1"/>
</dbReference>
<keyword evidence="2 4" id="KW-0238">DNA-binding</keyword>
<reference evidence="6 7" key="1">
    <citation type="submission" date="2019-11" db="EMBL/GenBank/DDBJ databases">
        <authorList>
            <person name="Criscuolo A."/>
        </authorList>
    </citation>
    <scope>NUCLEOTIDE SEQUENCE [LARGE SCALE GENOMIC DNA]</scope>
    <source>
        <strain evidence="6">CIP111667</strain>
    </source>
</reference>
<dbReference type="SUPFAM" id="SSF48498">
    <property type="entry name" value="Tetracyclin repressor-like, C-terminal domain"/>
    <property type="match status" value="1"/>
</dbReference>
<dbReference type="GO" id="GO:0003700">
    <property type="term" value="F:DNA-binding transcription factor activity"/>
    <property type="evidence" value="ECO:0007669"/>
    <property type="project" value="TreeGrafter"/>
</dbReference>
<feature type="DNA-binding region" description="H-T-H motif" evidence="4">
    <location>
        <begin position="40"/>
        <end position="59"/>
    </location>
</feature>
<dbReference type="SUPFAM" id="SSF46689">
    <property type="entry name" value="Homeodomain-like"/>
    <property type="match status" value="1"/>
</dbReference>
<evidence type="ECO:0000259" key="5">
    <source>
        <dbReference type="PROSITE" id="PS50977"/>
    </source>
</evidence>